<reference evidence="3" key="1">
    <citation type="submission" date="2014-12" db="EMBL/GenBank/DDBJ databases">
        <title>Genome sequence of Clostridium beijerinckii strain 59B.</title>
        <authorList>
            <person name="Little G.T."/>
            <person name="Minton N.P."/>
        </authorList>
    </citation>
    <scope>NUCLEOTIDE SEQUENCE [LARGE SCALE GENOMIC DNA]</scope>
    <source>
        <strain evidence="3">59B</strain>
    </source>
</reference>
<evidence type="ECO:0000256" key="1">
    <source>
        <dbReference type="SAM" id="MobiDB-lite"/>
    </source>
</evidence>
<dbReference type="Proteomes" id="UP000031866">
    <property type="component" value="Chromosome"/>
</dbReference>
<dbReference type="OrthoDB" id="1933355at2"/>
<accession>A0A0B5QHJ8</accession>
<dbReference type="EMBL" id="CP010086">
    <property type="protein sequence ID" value="AJH01840.1"/>
    <property type="molecule type" value="Genomic_DNA"/>
</dbReference>
<dbReference type="STRING" id="1520.LF65_05318"/>
<feature type="compositionally biased region" description="Polar residues" evidence="1">
    <location>
        <begin position="37"/>
        <end position="62"/>
    </location>
</feature>
<organism evidence="2 3">
    <name type="scientific">Clostridium beijerinckii</name>
    <name type="common">Clostridium MP</name>
    <dbReference type="NCBI Taxonomy" id="1520"/>
    <lineage>
        <taxon>Bacteria</taxon>
        <taxon>Bacillati</taxon>
        <taxon>Bacillota</taxon>
        <taxon>Clostridia</taxon>
        <taxon>Eubacteriales</taxon>
        <taxon>Clostridiaceae</taxon>
        <taxon>Clostridium</taxon>
    </lineage>
</organism>
<proteinExistence type="predicted"/>
<sequence>MSQSKIPFSINPGDDYPMEEYSKENSSKSKASDSENAGKTTYSGERNAKSLNNANISRTNLDTELIDLNADGDSDESKYSDLI</sequence>
<feature type="region of interest" description="Disordered" evidence="1">
    <location>
        <begin position="1"/>
        <end position="83"/>
    </location>
</feature>
<gene>
    <name evidence="2" type="ORF">LF65_05318</name>
</gene>
<dbReference type="AlphaFoldDB" id="A0A0B5QHJ8"/>
<name>A0A0B5QHJ8_CLOBE</name>
<dbReference type="KEGG" id="cbei:LF65_05318"/>
<dbReference type="RefSeq" id="WP_023974353.1">
    <property type="nucleotide sequence ID" value="NZ_CP010086.2"/>
</dbReference>
<evidence type="ECO:0000313" key="2">
    <source>
        <dbReference type="EMBL" id="AJH01840.1"/>
    </source>
</evidence>
<evidence type="ECO:0000313" key="3">
    <source>
        <dbReference type="Proteomes" id="UP000031866"/>
    </source>
</evidence>
<protein>
    <submittedName>
        <fullName evidence="2">Uncharacterized protein</fullName>
    </submittedName>
</protein>
<feature type="compositionally biased region" description="Basic and acidic residues" evidence="1">
    <location>
        <begin position="20"/>
        <end position="33"/>
    </location>
</feature>